<keyword evidence="1" id="KW-0812">Transmembrane</keyword>
<feature type="transmembrane region" description="Helical" evidence="1">
    <location>
        <begin position="62"/>
        <end position="79"/>
    </location>
</feature>
<evidence type="ECO:0000313" key="3">
    <source>
        <dbReference type="Proteomes" id="UP000520767"/>
    </source>
</evidence>
<proteinExistence type="predicted"/>
<keyword evidence="1" id="KW-0472">Membrane</keyword>
<gene>
    <name evidence="2" type="ORF">FHR82_004666</name>
</gene>
<sequence>MVGMIAAAAGGTLLAACWLSVARAVFTQGQEPPRAARWSIRLTAGALTPVAVRLGAARRERLLALCAPLALFLMFAAWFTGGTTGFVLLAVAAEVIRPEAGDIGAMLAFELAGPARLYAIAAAVSGALLVGVFAVYVARIAAAHGRREALVARLSAHAREPSDAERVIATYVRSDSRAQLDTWYGEWAAWLSDVRCTHGGHPSLVYFRSSGPLSWLEAAVIALDAAALVEATAPDWAPPNTQVLLETGAGCLQRIAAGMGIAVPRSVVSLHGREQRGFADTIETTLFAGLPVARTERLAWEVFQQERTRYAPYAAAVAARLQYGPDAGGTAAVITAEQSGGR</sequence>
<dbReference type="AlphaFoldDB" id="A0A7W7VFJ8"/>
<protein>
    <submittedName>
        <fullName evidence="2">Uncharacterized protein</fullName>
    </submittedName>
</protein>
<keyword evidence="1" id="KW-1133">Transmembrane helix</keyword>
<name>A0A7W7VFJ8_9PSEU</name>
<feature type="transmembrane region" description="Helical" evidence="1">
    <location>
        <begin position="117"/>
        <end position="138"/>
    </location>
</feature>
<accession>A0A7W7VFJ8</accession>
<organism evidence="2 3">
    <name type="scientific">Actinophytocola algeriensis</name>
    <dbReference type="NCBI Taxonomy" id="1768010"/>
    <lineage>
        <taxon>Bacteria</taxon>
        <taxon>Bacillati</taxon>
        <taxon>Actinomycetota</taxon>
        <taxon>Actinomycetes</taxon>
        <taxon>Pseudonocardiales</taxon>
        <taxon>Pseudonocardiaceae</taxon>
    </lineage>
</organism>
<keyword evidence="3" id="KW-1185">Reference proteome</keyword>
<reference evidence="2 3" key="1">
    <citation type="submission" date="2020-08" db="EMBL/GenBank/DDBJ databases">
        <title>Genomic Encyclopedia of Type Strains, Phase III (KMG-III): the genomes of soil and plant-associated and newly described type strains.</title>
        <authorList>
            <person name="Whitman W."/>
        </authorList>
    </citation>
    <scope>NUCLEOTIDE SEQUENCE [LARGE SCALE GENOMIC DNA]</scope>
    <source>
        <strain evidence="2 3">CECT 8960</strain>
    </source>
</reference>
<dbReference type="EMBL" id="JACHJQ010000005">
    <property type="protein sequence ID" value="MBB4908413.1"/>
    <property type="molecule type" value="Genomic_DNA"/>
</dbReference>
<evidence type="ECO:0000313" key="2">
    <source>
        <dbReference type="EMBL" id="MBB4908413.1"/>
    </source>
</evidence>
<dbReference type="Proteomes" id="UP000520767">
    <property type="component" value="Unassembled WGS sequence"/>
</dbReference>
<evidence type="ECO:0000256" key="1">
    <source>
        <dbReference type="SAM" id="Phobius"/>
    </source>
</evidence>
<comment type="caution">
    <text evidence="2">The sequence shown here is derived from an EMBL/GenBank/DDBJ whole genome shotgun (WGS) entry which is preliminary data.</text>
</comment>
<dbReference type="RefSeq" id="WP_184812574.1">
    <property type="nucleotide sequence ID" value="NZ_JACHJQ010000005.1"/>
</dbReference>